<dbReference type="STRING" id="1229780.BN381_60036"/>
<dbReference type="eggNOG" id="COG0001">
    <property type="taxonomic scope" value="Bacteria"/>
</dbReference>
<dbReference type="Gene3D" id="3.40.640.10">
    <property type="entry name" value="Type I PLP-dependent aspartate aminotransferase-like (Major domain)"/>
    <property type="match status" value="1"/>
</dbReference>
<evidence type="ECO:0000256" key="8">
    <source>
        <dbReference type="HAMAP-Rule" id="MF_00375"/>
    </source>
</evidence>
<dbReference type="GO" id="GO:0006782">
    <property type="term" value="P:protoporphyrinogen IX biosynthetic process"/>
    <property type="evidence" value="ECO:0007669"/>
    <property type="project" value="UniProtKB-UniRule"/>
</dbReference>
<dbReference type="InterPro" id="IPR015421">
    <property type="entry name" value="PyrdxlP-dep_Trfase_major"/>
</dbReference>
<dbReference type="PANTHER" id="PTHR43713">
    <property type="entry name" value="GLUTAMATE-1-SEMIALDEHYDE 2,1-AMINOMUTASE"/>
    <property type="match status" value="1"/>
</dbReference>
<evidence type="ECO:0000256" key="3">
    <source>
        <dbReference type="ARBA" id="ARBA00004819"/>
    </source>
</evidence>
<dbReference type="CDD" id="cd00610">
    <property type="entry name" value="OAT_like"/>
    <property type="match status" value="1"/>
</dbReference>
<gene>
    <name evidence="8 9" type="primary">hemL</name>
    <name evidence="9" type="ORF">BN381_60036</name>
</gene>
<dbReference type="SUPFAM" id="SSF53383">
    <property type="entry name" value="PLP-dependent transferases"/>
    <property type="match status" value="1"/>
</dbReference>
<feature type="modified residue" description="N6-(pyridoxal phosphate)lysine" evidence="8">
    <location>
        <position position="264"/>
    </location>
</feature>
<keyword evidence="8" id="KW-0963">Cytoplasm</keyword>
<dbReference type="InterPro" id="IPR015422">
    <property type="entry name" value="PyrdxlP-dep_Trfase_small"/>
</dbReference>
<evidence type="ECO:0000256" key="7">
    <source>
        <dbReference type="ARBA" id="ARBA00023244"/>
    </source>
</evidence>
<protein>
    <recommendedName>
        <fullName evidence="8">Glutamate-1-semialdehyde 2,1-aminomutase</fullName>
        <shortName evidence="8">GSA</shortName>
        <ecNumber evidence="8">5.4.3.8</ecNumber>
    </recommendedName>
    <alternativeName>
        <fullName evidence="8">Glutamate-1-semialdehyde aminotransferase</fullName>
        <shortName evidence="8">GSA-AT</shortName>
    </alternativeName>
</protein>
<evidence type="ECO:0000313" key="9">
    <source>
        <dbReference type="EMBL" id="CCM65132.1"/>
    </source>
</evidence>
<dbReference type="RefSeq" id="WP_012229607.1">
    <property type="nucleotide sequence ID" value="NZ_HG422565.1"/>
</dbReference>
<dbReference type="Pfam" id="PF00202">
    <property type="entry name" value="Aminotran_3"/>
    <property type="match status" value="1"/>
</dbReference>
<comment type="cofactor">
    <cofactor evidence="2 8">
        <name>pyridoxal 5'-phosphate</name>
        <dbReference type="ChEBI" id="CHEBI:597326"/>
    </cofactor>
</comment>
<dbReference type="FunFam" id="3.40.640.10:FF:000021">
    <property type="entry name" value="Glutamate-1-semialdehyde 2,1-aminomutase"/>
    <property type="match status" value="1"/>
</dbReference>
<comment type="subunit">
    <text evidence="8">Homodimer.</text>
</comment>
<comment type="pathway">
    <text evidence="3">Porphyrin-containing compound metabolism; protoporphyrin-IX biosynthesis; 5-aminolevulinate from L-glutamyl-tRNA(Glu): step 2/2.</text>
</comment>
<dbReference type="InterPro" id="IPR004639">
    <property type="entry name" value="4pyrrol_synth_GluAld_NH2Trfase"/>
</dbReference>
<dbReference type="GO" id="GO:0030170">
    <property type="term" value="F:pyridoxal phosphate binding"/>
    <property type="evidence" value="ECO:0007669"/>
    <property type="project" value="InterPro"/>
</dbReference>
<comment type="subcellular location">
    <subcellularLocation>
        <location evidence="8">Cytoplasm</location>
    </subcellularLocation>
</comment>
<comment type="catalytic activity">
    <reaction evidence="1 8">
        <text>(S)-4-amino-5-oxopentanoate = 5-aminolevulinate</text>
        <dbReference type="Rhea" id="RHEA:14265"/>
        <dbReference type="ChEBI" id="CHEBI:57501"/>
        <dbReference type="ChEBI" id="CHEBI:356416"/>
        <dbReference type="EC" id="5.4.3.8"/>
    </reaction>
</comment>
<evidence type="ECO:0000313" key="10">
    <source>
        <dbReference type="Proteomes" id="UP000018291"/>
    </source>
</evidence>
<evidence type="ECO:0000256" key="2">
    <source>
        <dbReference type="ARBA" id="ARBA00001933"/>
    </source>
</evidence>
<keyword evidence="7 8" id="KW-0627">Porphyrin biosynthesis</keyword>
<keyword evidence="9" id="KW-0032">Aminotransferase</keyword>
<comment type="caution">
    <text evidence="9">The sequence shown here is derived from an EMBL/GenBank/DDBJ whole genome shotgun (WGS) entry which is preliminary data.</text>
</comment>
<dbReference type="Proteomes" id="UP000018291">
    <property type="component" value="Unassembled WGS sequence"/>
</dbReference>
<proteinExistence type="inferred from homology"/>
<dbReference type="OrthoDB" id="9801052at2"/>
<keyword evidence="9" id="KW-0808">Transferase</keyword>
<dbReference type="HOGENOM" id="CLU_016922_1_5_11"/>
<comment type="similarity">
    <text evidence="4 8">Belongs to the class-III pyridoxal-phosphate-dependent aminotransferase family. HemL subfamily.</text>
</comment>
<dbReference type="GO" id="GO:0005737">
    <property type="term" value="C:cytoplasm"/>
    <property type="evidence" value="ECO:0007669"/>
    <property type="project" value="UniProtKB-SubCell"/>
</dbReference>
<dbReference type="PANTHER" id="PTHR43713:SF3">
    <property type="entry name" value="GLUTAMATE-1-SEMIALDEHYDE 2,1-AMINOMUTASE 1, CHLOROPLASTIC-RELATED"/>
    <property type="match status" value="1"/>
</dbReference>
<evidence type="ECO:0000256" key="5">
    <source>
        <dbReference type="ARBA" id="ARBA00022898"/>
    </source>
</evidence>
<reference evidence="9 10" key="1">
    <citation type="journal article" date="2013" name="ISME J.">
        <title>Metabolic model for the filamentous 'Candidatus Microthrix parvicella' based on genomic and metagenomic analyses.</title>
        <authorList>
            <person name="Jon McIlroy S."/>
            <person name="Kristiansen R."/>
            <person name="Albertsen M."/>
            <person name="Michael Karst S."/>
            <person name="Rossetti S."/>
            <person name="Lund Nielsen J."/>
            <person name="Tandoi V."/>
            <person name="James Seviour R."/>
            <person name="Nielsen P.H."/>
        </authorList>
    </citation>
    <scope>NUCLEOTIDE SEQUENCE [LARGE SCALE GENOMIC DNA]</scope>
    <source>
        <strain evidence="9 10">RN1</strain>
    </source>
</reference>
<dbReference type="InterPro" id="IPR005814">
    <property type="entry name" value="Aminotrans_3"/>
</dbReference>
<dbReference type="EMBL" id="CANL01000056">
    <property type="protein sequence ID" value="CCM65132.1"/>
    <property type="molecule type" value="Genomic_DNA"/>
</dbReference>
<dbReference type="UniPathway" id="UPA00251">
    <property type="reaction ID" value="UER00317"/>
</dbReference>
<accession>R4Z766</accession>
<organism evidence="9 10">
    <name type="scientific">Candidatus Neomicrothrix parvicella RN1</name>
    <dbReference type="NCBI Taxonomy" id="1229780"/>
    <lineage>
        <taxon>Bacteria</taxon>
        <taxon>Bacillati</taxon>
        <taxon>Actinomycetota</taxon>
        <taxon>Acidimicrobiia</taxon>
        <taxon>Acidimicrobiales</taxon>
        <taxon>Microthrixaceae</taxon>
        <taxon>Candidatus Neomicrothrix</taxon>
    </lineage>
</organism>
<keyword evidence="6 8" id="KW-0413">Isomerase</keyword>
<evidence type="ECO:0000256" key="6">
    <source>
        <dbReference type="ARBA" id="ARBA00023235"/>
    </source>
</evidence>
<sequence length="429" mass="44532">MTSNHDLYQRGLRVMPGGVNSPVRAFRSVGGTPNFIAEGHGAYVTDVEGAVFLDYVQSYGASIVGHAHPKVIATIEAAAKRGTTFGAPTEGEVRLAETMVGRIDGLEQLRLVSSGTEATMSAIRLARGATGRNKIVKFVGNYHGHSDALLASSGSGVIEGFDLGETSTPDSAGVTPGSIADTVVAPYNVVPTLDETVAVVVVEPVAANMGLIAPRDGFLEGLRDECNRVGALLMFDEVICGFRLAFGGATEFLSVTPDIWCFGKVIGGGLPVGAYGASTELMSHISPLGPVYQAGTLSGNPLATAAGLAVLELLTPDAYSQLEDTAEALADGLHRAFSDAGIEARVPRVGPLVGVFFGSDLPVDFESARASVSLGRYPQFFHGMLDAGIALAPGPYEVMFPSLAHRPEDIARTAEAAAQVAVRMAEGSI</sequence>
<dbReference type="InterPro" id="IPR015424">
    <property type="entry name" value="PyrdxlP-dep_Trfase"/>
</dbReference>
<evidence type="ECO:0000256" key="4">
    <source>
        <dbReference type="ARBA" id="ARBA00008981"/>
    </source>
</evidence>
<dbReference type="NCBIfam" id="NF000818">
    <property type="entry name" value="PRK00062.1"/>
    <property type="match status" value="1"/>
</dbReference>
<evidence type="ECO:0000256" key="1">
    <source>
        <dbReference type="ARBA" id="ARBA00001579"/>
    </source>
</evidence>
<dbReference type="GO" id="GO:0008483">
    <property type="term" value="F:transaminase activity"/>
    <property type="evidence" value="ECO:0007669"/>
    <property type="project" value="UniProtKB-KW"/>
</dbReference>
<dbReference type="EC" id="5.4.3.8" evidence="8"/>
<name>R4Z766_9ACTN</name>
<dbReference type="GO" id="GO:0042286">
    <property type="term" value="F:glutamate-1-semialdehyde 2,1-aminomutase activity"/>
    <property type="evidence" value="ECO:0007669"/>
    <property type="project" value="UniProtKB-UniRule"/>
</dbReference>
<keyword evidence="10" id="KW-1185">Reference proteome</keyword>
<dbReference type="AlphaFoldDB" id="R4Z766"/>
<keyword evidence="5 8" id="KW-0663">Pyridoxal phosphate</keyword>
<dbReference type="HAMAP" id="MF_00375">
    <property type="entry name" value="HemL_aminotrans_3"/>
    <property type="match status" value="1"/>
</dbReference>
<dbReference type="Gene3D" id="3.90.1150.10">
    <property type="entry name" value="Aspartate Aminotransferase, domain 1"/>
    <property type="match status" value="1"/>
</dbReference>